<accession>A0ACC2NF01</accession>
<sequence length="415" mass="47702">MVAVSCREMLIKAYQCLKLQRIVLTLHLNLLKIQTMKKRLRRWWVRPHIAAHERDTYGGYNRVCRHLKLYDHGMFYRNFHMGPQNSDRLHELVGGRLQKQVGHRPAISSEVRLASVLYYLANGGSVNSVCLFFLNGRSTFYEFVAETCSALKDILSPIHVRCPSEPEHWLSIAQRYQTLCDHPYCAGSLDAMHVWIIRPPHGGSLFHNFEGFNSIVLMTLSDADRRITWYTLGDYGHLSDSSVYAVSSLKGKLDNNELVLPAARELPNSHVVVPIVTLTDEIFPLGPHTLKPYSRRTLTTREQKMYNFLHSRNRMPVECQYGNLQKKWEILQQPLGFDLSTTKNVIASIIALNNSLINSNNPHLSTYEPINPNREQLDQQMVDGLVRPHEVRERFAAYFAFGGPGHLAWAEHFIR</sequence>
<comment type="caution">
    <text evidence="1">The sequence shown here is derived from an EMBL/GenBank/DDBJ whole genome shotgun (WGS) entry which is preliminary data.</text>
</comment>
<name>A0ACC2NF01_9HYME</name>
<evidence type="ECO:0000313" key="1">
    <source>
        <dbReference type="EMBL" id="KAJ8669206.1"/>
    </source>
</evidence>
<keyword evidence="2" id="KW-1185">Reference proteome</keyword>
<protein>
    <submittedName>
        <fullName evidence="1">Uncharacterized protein</fullName>
    </submittedName>
</protein>
<evidence type="ECO:0000313" key="2">
    <source>
        <dbReference type="Proteomes" id="UP001239111"/>
    </source>
</evidence>
<proteinExistence type="predicted"/>
<dbReference type="EMBL" id="CM056743">
    <property type="protein sequence ID" value="KAJ8669206.1"/>
    <property type="molecule type" value="Genomic_DNA"/>
</dbReference>
<reference evidence="1" key="1">
    <citation type="submission" date="2023-04" db="EMBL/GenBank/DDBJ databases">
        <title>A chromosome-level genome assembly of the parasitoid wasp Eretmocerus hayati.</title>
        <authorList>
            <person name="Zhong Y."/>
            <person name="Liu S."/>
            <person name="Liu Y."/>
        </authorList>
    </citation>
    <scope>NUCLEOTIDE SEQUENCE</scope>
    <source>
        <strain evidence="1">ZJU_SS_LIU_2023</strain>
    </source>
</reference>
<organism evidence="1 2">
    <name type="scientific">Eretmocerus hayati</name>
    <dbReference type="NCBI Taxonomy" id="131215"/>
    <lineage>
        <taxon>Eukaryota</taxon>
        <taxon>Metazoa</taxon>
        <taxon>Ecdysozoa</taxon>
        <taxon>Arthropoda</taxon>
        <taxon>Hexapoda</taxon>
        <taxon>Insecta</taxon>
        <taxon>Pterygota</taxon>
        <taxon>Neoptera</taxon>
        <taxon>Endopterygota</taxon>
        <taxon>Hymenoptera</taxon>
        <taxon>Apocrita</taxon>
        <taxon>Proctotrupomorpha</taxon>
        <taxon>Chalcidoidea</taxon>
        <taxon>Aphelinidae</taxon>
        <taxon>Aphelininae</taxon>
        <taxon>Eretmocerus</taxon>
    </lineage>
</organism>
<gene>
    <name evidence="1" type="ORF">QAD02_000465</name>
</gene>
<dbReference type="Proteomes" id="UP001239111">
    <property type="component" value="Chromosome 3"/>
</dbReference>